<dbReference type="InterPro" id="IPR000253">
    <property type="entry name" value="FHA_dom"/>
</dbReference>
<dbReference type="Proteomes" id="UP000676996">
    <property type="component" value="Unassembled WGS sequence"/>
</dbReference>
<dbReference type="RefSeq" id="WP_284054551.1">
    <property type="nucleotide sequence ID" value="NZ_JAGRQC010000003.1"/>
</dbReference>
<dbReference type="InterPro" id="IPR008984">
    <property type="entry name" value="SMAD_FHA_dom_sf"/>
</dbReference>
<dbReference type="Pfam" id="PF00498">
    <property type="entry name" value="FHA"/>
    <property type="match status" value="1"/>
</dbReference>
<reference evidence="2" key="1">
    <citation type="submission" date="2021-04" db="EMBL/GenBank/DDBJ databases">
        <title>Ouciella asimina sp. nov., isolated from the surface seawater in the hydrothermal field of Okinawa Trough.</title>
        <authorList>
            <person name="Shuang W."/>
        </authorList>
    </citation>
    <scope>NUCLEOTIDE SEQUENCE</scope>
    <source>
        <strain evidence="2">LXI357</strain>
    </source>
</reference>
<evidence type="ECO:0000259" key="1">
    <source>
        <dbReference type="PROSITE" id="PS50006"/>
    </source>
</evidence>
<evidence type="ECO:0000313" key="2">
    <source>
        <dbReference type="EMBL" id="MBR0553321.1"/>
    </source>
</evidence>
<dbReference type="Pfam" id="PF20232">
    <property type="entry name" value="T6SS_FHA_C"/>
    <property type="match status" value="1"/>
</dbReference>
<dbReference type="CDD" id="cd00060">
    <property type="entry name" value="FHA"/>
    <property type="match status" value="1"/>
</dbReference>
<dbReference type="AlphaFoldDB" id="A0A8T4IFU7"/>
<name>A0A8T4IFU7_9SPHN</name>
<accession>A0A8T4IFU7</accession>
<dbReference type="InterPro" id="IPR046883">
    <property type="entry name" value="T6SS_FHA_C"/>
</dbReference>
<protein>
    <submittedName>
        <fullName evidence="2">Type VI secretion system-associated FHA domain protein TagH</fullName>
    </submittedName>
</protein>
<dbReference type="InterPro" id="IPR017735">
    <property type="entry name" value="T6SS_FHA"/>
</dbReference>
<comment type="caution">
    <text evidence="2">The sequence shown here is derived from an EMBL/GenBank/DDBJ whole genome shotgun (WGS) entry which is preliminary data.</text>
</comment>
<dbReference type="PROSITE" id="PS50006">
    <property type="entry name" value="FHA_DOMAIN"/>
    <property type="match status" value="1"/>
</dbReference>
<gene>
    <name evidence="2" type="primary">tagH</name>
    <name evidence="2" type="ORF">J7S20_12455</name>
</gene>
<keyword evidence="3" id="KW-1185">Reference proteome</keyword>
<sequence>MYVFRLFDQADPLHPLDARMIREGLLRVGRDPGSDWVLVDPECELSRAHCEFEANDDALTICSLGANGVFDDATDTRLPEHERVTLSLPQTLRLGKYRLVAERAADTELDEASANSTMVFQPPLGDSIEVPADWADGAATLSSQPMEEGSLLEAFCEGAGLDASVFSTEEPTEIMRRAGAVYRQMVLGVGDLMAERDRARAQFRLARTTIGGDGNNPFKWAPTQRLAIDLLLAGEASFLSGPAALKASFRDVKKHLVATFGGFRASLRAAVAHFDPEAVEQEARKKKGGLLKSRDAAAWEEARKRHAELAQQIEQCEDGLLNRAFVEAYGKAANTAETIS</sequence>
<dbReference type="NCBIfam" id="TIGR03354">
    <property type="entry name" value="VI_FHA"/>
    <property type="match status" value="1"/>
</dbReference>
<dbReference type="Gene3D" id="2.60.200.20">
    <property type="match status" value="1"/>
</dbReference>
<organism evidence="2 3">
    <name type="scientific">Stakelama marina</name>
    <dbReference type="NCBI Taxonomy" id="2826939"/>
    <lineage>
        <taxon>Bacteria</taxon>
        <taxon>Pseudomonadati</taxon>
        <taxon>Pseudomonadota</taxon>
        <taxon>Alphaproteobacteria</taxon>
        <taxon>Sphingomonadales</taxon>
        <taxon>Sphingomonadaceae</taxon>
        <taxon>Stakelama</taxon>
    </lineage>
</organism>
<feature type="domain" description="FHA" evidence="1">
    <location>
        <begin position="26"/>
        <end position="76"/>
    </location>
</feature>
<proteinExistence type="predicted"/>
<dbReference type="SUPFAM" id="SSF49879">
    <property type="entry name" value="SMAD/FHA domain"/>
    <property type="match status" value="1"/>
</dbReference>
<evidence type="ECO:0000313" key="3">
    <source>
        <dbReference type="Proteomes" id="UP000676996"/>
    </source>
</evidence>
<dbReference type="EMBL" id="JAGRQC010000003">
    <property type="protein sequence ID" value="MBR0553321.1"/>
    <property type="molecule type" value="Genomic_DNA"/>
</dbReference>